<feature type="compositionally biased region" description="Basic and acidic residues" evidence="2">
    <location>
        <begin position="476"/>
        <end position="486"/>
    </location>
</feature>
<dbReference type="PANTHER" id="PTHR12756">
    <property type="entry name" value="CYTOSOLIC CARBOXYPEPTIDASE"/>
    <property type="match status" value="1"/>
</dbReference>
<feature type="compositionally biased region" description="Basic residues" evidence="2">
    <location>
        <begin position="445"/>
        <end position="475"/>
    </location>
</feature>
<proteinExistence type="predicted"/>
<feature type="region of interest" description="Disordered" evidence="2">
    <location>
        <begin position="200"/>
        <end position="227"/>
    </location>
</feature>
<comment type="caution">
    <text evidence="3">The sequence shown here is derived from an EMBL/GenBank/DDBJ whole genome shotgun (WGS) entry which is preliminary data.</text>
</comment>
<feature type="region of interest" description="Disordered" evidence="2">
    <location>
        <begin position="527"/>
        <end position="562"/>
    </location>
</feature>
<evidence type="ECO:0000256" key="2">
    <source>
        <dbReference type="SAM" id="MobiDB-lite"/>
    </source>
</evidence>
<dbReference type="PANTHER" id="PTHR12756:SF12">
    <property type="entry name" value="CYTOSOLIC CARBOXYPEPTIDASE-LIKE PROTEIN 5"/>
    <property type="match status" value="1"/>
</dbReference>
<feature type="compositionally biased region" description="Low complexity" evidence="2">
    <location>
        <begin position="173"/>
        <end position="185"/>
    </location>
</feature>
<dbReference type="InterPro" id="IPR050821">
    <property type="entry name" value="Cytosolic_carboxypeptidase"/>
</dbReference>
<gene>
    <name evidence="3" type="ORF">BSL78_16746</name>
</gene>
<dbReference type="EMBL" id="MRZV01000647">
    <property type="protein sequence ID" value="PIK46397.1"/>
    <property type="molecule type" value="Genomic_DNA"/>
</dbReference>
<organism evidence="3 4">
    <name type="scientific">Stichopus japonicus</name>
    <name type="common">Sea cucumber</name>
    <dbReference type="NCBI Taxonomy" id="307972"/>
    <lineage>
        <taxon>Eukaryota</taxon>
        <taxon>Metazoa</taxon>
        <taxon>Echinodermata</taxon>
        <taxon>Eleutherozoa</taxon>
        <taxon>Echinozoa</taxon>
        <taxon>Holothuroidea</taxon>
        <taxon>Aspidochirotacea</taxon>
        <taxon>Aspidochirotida</taxon>
        <taxon>Stichopodidae</taxon>
        <taxon>Apostichopus</taxon>
    </lineage>
</organism>
<evidence type="ECO:0000313" key="4">
    <source>
        <dbReference type="Proteomes" id="UP000230750"/>
    </source>
</evidence>
<keyword evidence="4" id="KW-1185">Reference proteome</keyword>
<keyword evidence="3" id="KW-0645">Protease</keyword>
<feature type="compositionally biased region" description="Polar residues" evidence="2">
    <location>
        <begin position="427"/>
        <end position="442"/>
    </location>
</feature>
<name>A0A2G8KEG7_STIJA</name>
<accession>A0A2G8KEG7</accession>
<keyword evidence="3" id="KW-0378">Hydrolase</keyword>
<comment type="cofactor">
    <cofactor evidence="1">
        <name>Zn(2+)</name>
        <dbReference type="ChEBI" id="CHEBI:29105"/>
    </cofactor>
</comment>
<reference evidence="3 4" key="1">
    <citation type="journal article" date="2017" name="PLoS Biol.">
        <title>The sea cucumber genome provides insights into morphological evolution and visceral regeneration.</title>
        <authorList>
            <person name="Zhang X."/>
            <person name="Sun L."/>
            <person name="Yuan J."/>
            <person name="Sun Y."/>
            <person name="Gao Y."/>
            <person name="Zhang L."/>
            <person name="Li S."/>
            <person name="Dai H."/>
            <person name="Hamel J.F."/>
            <person name="Liu C."/>
            <person name="Yu Y."/>
            <person name="Liu S."/>
            <person name="Lin W."/>
            <person name="Guo K."/>
            <person name="Jin S."/>
            <person name="Xu P."/>
            <person name="Storey K.B."/>
            <person name="Huan P."/>
            <person name="Zhang T."/>
            <person name="Zhou Y."/>
            <person name="Zhang J."/>
            <person name="Lin C."/>
            <person name="Li X."/>
            <person name="Xing L."/>
            <person name="Huo D."/>
            <person name="Sun M."/>
            <person name="Wang L."/>
            <person name="Mercier A."/>
            <person name="Li F."/>
            <person name="Yang H."/>
            <person name="Xiang J."/>
        </authorList>
    </citation>
    <scope>NUCLEOTIDE SEQUENCE [LARGE SCALE GENOMIC DNA]</scope>
    <source>
        <strain evidence="3">Shaxun</strain>
        <tissue evidence="3">Muscle</tissue>
    </source>
</reference>
<feature type="region of interest" description="Disordered" evidence="2">
    <location>
        <begin position="167"/>
        <end position="187"/>
    </location>
</feature>
<dbReference type="AlphaFoldDB" id="A0A2G8KEG7"/>
<sequence length="562" mass="62326">MYTKDKRDGMSKEGSGRVAMLKSTGIVHSYTLECNYNTGRFMNSLAPACMDDGRATPPQVAGFPPKYSIAHFEDVGRALAVAALDFTDSNPWSRIASTEYNSVHGIRAWVQRYLRSMRGAPSLPKKMSRVASKTSSLVATATSRHNLNMVSRPRLVAGDTRAVAFGRRVTPRPSGSPVKKSSVSKNLGPVRETKASIERKKKITSNQPTVSSNSKAKATHSISSKSFEKPITLSLQNKSHPPGISSKQQDKDLVSLPLTHKPPNASLSIIRARSGSRIGRDQQTNGDQFVSKKIENVRNAKNLNEEKERAFEEDSSVVQGLLNHMVVQVLEQRPDSAMAGQFGLNREKSHLGSVNVLQRPHSAFALRNTYQHINRLTQWPMSKVVMQVPQMTTPLIKPVGGGSTHHKDQSMFRSFIQRKNSNLQMRHGKTNNTKQEPAQSNVLPKHPKKSSVPKRRSLSHSPNRKQSHLIHKPKMKNQEQHSQSQEDKLYNTGYMDRIIQQRLLNSSLSDPHPGDSVYPNLTCKSLEPSPSSASLRRYSAPQAIASSGQKLVMSRSRSSSPL</sequence>
<feature type="region of interest" description="Disordered" evidence="2">
    <location>
        <begin position="427"/>
        <end position="486"/>
    </location>
</feature>
<feature type="compositionally biased region" description="Polar residues" evidence="2">
    <location>
        <begin position="544"/>
        <end position="562"/>
    </location>
</feature>
<feature type="non-terminal residue" evidence="3">
    <location>
        <position position="562"/>
    </location>
</feature>
<protein>
    <submittedName>
        <fullName evidence="3">Putative cytosolic carboxypeptidase-like protein 5 isoform X2</fullName>
    </submittedName>
</protein>
<dbReference type="STRING" id="307972.A0A2G8KEG7"/>
<feature type="compositionally biased region" description="Polar residues" evidence="2">
    <location>
        <begin position="204"/>
        <end position="225"/>
    </location>
</feature>
<evidence type="ECO:0000313" key="3">
    <source>
        <dbReference type="EMBL" id="PIK46397.1"/>
    </source>
</evidence>
<dbReference type="GO" id="GO:0004180">
    <property type="term" value="F:carboxypeptidase activity"/>
    <property type="evidence" value="ECO:0007669"/>
    <property type="project" value="UniProtKB-KW"/>
</dbReference>
<keyword evidence="3" id="KW-0121">Carboxypeptidase</keyword>
<evidence type="ECO:0000256" key="1">
    <source>
        <dbReference type="ARBA" id="ARBA00001947"/>
    </source>
</evidence>
<dbReference type="OrthoDB" id="10253041at2759"/>
<dbReference type="Proteomes" id="UP000230750">
    <property type="component" value="Unassembled WGS sequence"/>
</dbReference>